<feature type="transmembrane region" description="Helical" evidence="6">
    <location>
        <begin position="116"/>
        <end position="134"/>
    </location>
</feature>
<evidence type="ECO:0000256" key="5">
    <source>
        <dbReference type="ARBA" id="ARBA00023136"/>
    </source>
</evidence>
<dbReference type="AlphaFoldDB" id="A0A836FMI2"/>
<feature type="non-terminal residue" evidence="7">
    <location>
        <position position="408"/>
    </location>
</feature>
<keyword evidence="5 6" id="KW-0472">Membrane</keyword>
<feature type="transmembrane region" description="Helical" evidence="6">
    <location>
        <begin position="91"/>
        <end position="110"/>
    </location>
</feature>
<evidence type="ECO:0000256" key="2">
    <source>
        <dbReference type="ARBA" id="ARBA00006772"/>
    </source>
</evidence>
<evidence type="ECO:0000313" key="8">
    <source>
        <dbReference type="Proteomes" id="UP000668214"/>
    </source>
</evidence>
<dbReference type="Proteomes" id="UP000668214">
    <property type="component" value="Unassembled WGS sequence"/>
</dbReference>
<feature type="transmembrane region" description="Helical" evidence="6">
    <location>
        <begin position="146"/>
        <end position="164"/>
    </location>
</feature>
<comment type="caution">
    <text evidence="7">The sequence shown here is derived from an EMBL/GenBank/DDBJ whole genome shotgun (WGS) entry which is preliminary data.</text>
</comment>
<evidence type="ECO:0000313" key="7">
    <source>
        <dbReference type="EMBL" id="KAG5327801.1"/>
    </source>
</evidence>
<name>A0A836FMI2_9HYME</name>
<dbReference type="PANTHER" id="PTHR10283:SF82">
    <property type="entry name" value="SOLUTE CARRIER FAMILY 13 MEMBER 2"/>
    <property type="match status" value="1"/>
</dbReference>
<comment type="similarity">
    <text evidence="2">Belongs to the SLC13A/DASS transporter (TC 2.A.47) family. NADC subfamily.</text>
</comment>
<dbReference type="GO" id="GO:0005886">
    <property type="term" value="C:plasma membrane"/>
    <property type="evidence" value="ECO:0007669"/>
    <property type="project" value="TreeGrafter"/>
</dbReference>
<protein>
    <submittedName>
        <fullName evidence="7">S13A5 protein</fullName>
    </submittedName>
</protein>
<evidence type="ECO:0000256" key="6">
    <source>
        <dbReference type="SAM" id="Phobius"/>
    </source>
</evidence>
<feature type="non-terminal residue" evidence="7">
    <location>
        <position position="1"/>
    </location>
</feature>
<dbReference type="PANTHER" id="PTHR10283">
    <property type="entry name" value="SOLUTE CARRIER FAMILY 13 MEMBER"/>
    <property type="match status" value="1"/>
</dbReference>
<dbReference type="GO" id="GO:0015141">
    <property type="term" value="F:succinate transmembrane transporter activity"/>
    <property type="evidence" value="ECO:0007669"/>
    <property type="project" value="TreeGrafter"/>
</dbReference>
<proteinExistence type="inferred from homology"/>
<sequence>MFSPLFLILANIVLRDLKQEIITTNNIVSPFYFRYVNDIVLSVHKDKVENVLELFNSYHERRRFTVDFGDKNGINLLDVKLMRQERRLSSTFIEVRCAFVVLLMSGYWVADCFPMAVTSLIPIVLFPALGILSTADTCACYMNDTIMVFIGGLILAIAIEHSNLHLRIALGVMKTVGCTHARLLGGLCAVTTFISMWVSNTAATAMMVPIIFAVLRELEQGGNLFPYPIYLQYPRNNNVGHFAWIKNLSLLMSSQLSKYHNQKYICDCCLHYFYSNEKLQLHIIDCRRINDCGISGSIYQHHHQVFNIEYYVIESYGLDPAYYYTLPFYVMFIERGTRGGLSQCSSRYARPNNKYMQSYDPRFFDVSAIAQYSLTSYVLEVDLEYSDYIELNTKFRTLAKILRKIYLS</sequence>
<gene>
    <name evidence="7" type="primary">Slc13a5</name>
    <name evidence="7" type="ORF">G6Z78_0003274</name>
</gene>
<evidence type="ECO:0000256" key="4">
    <source>
        <dbReference type="ARBA" id="ARBA00022989"/>
    </source>
</evidence>
<dbReference type="EMBL" id="JAANIA010000042">
    <property type="protein sequence ID" value="KAG5327801.1"/>
    <property type="molecule type" value="Genomic_DNA"/>
</dbReference>
<dbReference type="InterPro" id="IPR001898">
    <property type="entry name" value="SLC13A/DASS"/>
</dbReference>
<organism evidence="7 8">
    <name type="scientific">Pseudoatta argentina</name>
    <dbReference type="NCBI Taxonomy" id="621737"/>
    <lineage>
        <taxon>Eukaryota</taxon>
        <taxon>Metazoa</taxon>
        <taxon>Ecdysozoa</taxon>
        <taxon>Arthropoda</taxon>
        <taxon>Hexapoda</taxon>
        <taxon>Insecta</taxon>
        <taxon>Pterygota</taxon>
        <taxon>Neoptera</taxon>
        <taxon>Endopterygota</taxon>
        <taxon>Hymenoptera</taxon>
        <taxon>Apocrita</taxon>
        <taxon>Aculeata</taxon>
        <taxon>Formicoidea</taxon>
        <taxon>Formicidae</taxon>
        <taxon>Myrmicinae</taxon>
        <taxon>Pseudoatta</taxon>
    </lineage>
</organism>
<comment type="subcellular location">
    <subcellularLocation>
        <location evidence="1">Membrane</location>
        <topology evidence="1">Multi-pass membrane protein</topology>
    </subcellularLocation>
</comment>
<reference evidence="7" key="1">
    <citation type="submission" date="2020-02" db="EMBL/GenBank/DDBJ databases">
        <title>Relaxed selection underlies rapid genomic changes in the transitions from sociality to social parasitism in ants.</title>
        <authorList>
            <person name="Bi X."/>
        </authorList>
    </citation>
    <scope>NUCLEOTIDE SEQUENCE</scope>
    <source>
        <strain evidence="7">BGI-DK2014c</strain>
        <tissue evidence="7">Whole body</tissue>
    </source>
</reference>
<evidence type="ECO:0000256" key="1">
    <source>
        <dbReference type="ARBA" id="ARBA00004141"/>
    </source>
</evidence>
<keyword evidence="3 6" id="KW-0812">Transmembrane</keyword>
<accession>A0A836FMI2</accession>
<dbReference type="GO" id="GO:0015137">
    <property type="term" value="F:citrate transmembrane transporter activity"/>
    <property type="evidence" value="ECO:0007669"/>
    <property type="project" value="TreeGrafter"/>
</dbReference>
<keyword evidence="4 6" id="KW-1133">Transmembrane helix</keyword>
<dbReference type="Pfam" id="PF00939">
    <property type="entry name" value="Na_sulph_symp"/>
    <property type="match status" value="1"/>
</dbReference>
<evidence type="ECO:0000256" key="3">
    <source>
        <dbReference type="ARBA" id="ARBA00022692"/>
    </source>
</evidence>
<keyword evidence="8" id="KW-1185">Reference proteome</keyword>
<feature type="transmembrane region" description="Helical" evidence="6">
    <location>
        <begin position="184"/>
        <end position="215"/>
    </location>
</feature>